<dbReference type="Gene3D" id="2.40.420.20">
    <property type="match status" value="1"/>
</dbReference>
<dbReference type="STRING" id="1434232.MAIT1_01568"/>
<evidence type="ECO:0000256" key="3">
    <source>
        <dbReference type="SAM" id="MobiDB-lite"/>
    </source>
</evidence>
<protein>
    <submittedName>
        <fullName evidence="8">Putative RND family efflux transporter MFP subunit</fullName>
    </submittedName>
</protein>
<dbReference type="Gene3D" id="2.40.30.170">
    <property type="match status" value="1"/>
</dbReference>
<name>A0A1Y2K0S5_9PROT</name>
<dbReference type="PANTHER" id="PTHR30158:SF3">
    <property type="entry name" value="MULTIDRUG EFFLUX PUMP SUBUNIT ACRA-RELATED"/>
    <property type="match status" value="1"/>
</dbReference>
<accession>A0A1Y2K0S5</accession>
<dbReference type="InterPro" id="IPR058625">
    <property type="entry name" value="MdtA-like_BSH"/>
</dbReference>
<dbReference type="Pfam" id="PF25967">
    <property type="entry name" value="RND-MFP_C"/>
    <property type="match status" value="1"/>
</dbReference>
<dbReference type="NCBIfam" id="TIGR01730">
    <property type="entry name" value="RND_mfp"/>
    <property type="match status" value="1"/>
</dbReference>
<dbReference type="InterPro" id="IPR058624">
    <property type="entry name" value="MdtA-like_HH"/>
</dbReference>
<dbReference type="FunFam" id="2.40.420.20:FF:000001">
    <property type="entry name" value="Efflux RND transporter periplasmic adaptor subunit"/>
    <property type="match status" value="1"/>
</dbReference>
<gene>
    <name evidence="8" type="ORF">MAIT1_01568</name>
</gene>
<dbReference type="InterPro" id="IPR058627">
    <property type="entry name" value="MdtA-like_C"/>
</dbReference>
<dbReference type="GO" id="GO:0005886">
    <property type="term" value="C:plasma membrane"/>
    <property type="evidence" value="ECO:0007669"/>
    <property type="project" value="UniProtKB-SubCell"/>
</dbReference>
<dbReference type="EMBL" id="LVJN01000020">
    <property type="protein sequence ID" value="OSM01572.1"/>
    <property type="molecule type" value="Genomic_DNA"/>
</dbReference>
<evidence type="ECO:0000259" key="4">
    <source>
        <dbReference type="Pfam" id="PF25876"/>
    </source>
</evidence>
<evidence type="ECO:0000259" key="5">
    <source>
        <dbReference type="Pfam" id="PF25917"/>
    </source>
</evidence>
<evidence type="ECO:0000256" key="1">
    <source>
        <dbReference type="ARBA" id="ARBA00004196"/>
    </source>
</evidence>
<dbReference type="Gene3D" id="2.40.50.100">
    <property type="match status" value="1"/>
</dbReference>
<sequence length="319" mass="33709">MTGIIQERLFEEGAQVSVGQPLYRIDPASYEAARDQARAAVARDLARLSIARIKAERTQKLRASKTISQEVLDEVLASLKEAEANVALSRAALRSAELDLKRCVIRAPIAGRIGRSLITVGELVGANQQNALAVIRQLDPIYVDITRASADLTRLKLAQTSGALKPPAADSATVRLTLEHGQDYPQAGRLAFTEVSVSESTGAVTQRATVPNPDGVLLPGMYVRAFVTDGVAPAVILAPQQGVTHDARGRATAMVLSEDNTVTARTIALGQSVASNWLVKEGLKPGDRLIVEGSLKARPGSKATPKPANLTSDSAAAAQ</sequence>
<keyword evidence="9" id="KW-1185">Reference proteome</keyword>
<feature type="domain" description="Multidrug resistance protein MdtA-like barrel-sandwich hybrid" evidence="5">
    <location>
        <begin position="2"/>
        <end position="135"/>
    </location>
</feature>
<proteinExistence type="inferred from homology"/>
<evidence type="ECO:0000313" key="8">
    <source>
        <dbReference type="EMBL" id="OSM01572.1"/>
    </source>
</evidence>
<feature type="domain" description="Multidrug resistance protein MdtA-like alpha-helical hairpin" evidence="4">
    <location>
        <begin position="35"/>
        <end position="101"/>
    </location>
</feature>
<dbReference type="GO" id="GO:0046677">
    <property type="term" value="P:response to antibiotic"/>
    <property type="evidence" value="ECO:0007669"/>
    <property type="project" value="TreeGrafter"/>
</dbReference>
<feature type="compositionally biased region" description="Polar residues" evidence="3">
    <location>
        <begin position="309"/>
        <end position="319"/>
    </location>
</feature>
<reference evidence="8 9" key="1">
    <citation type="journal article" date="2016" name="BMC Genomics">
        <title>Combined genomic and structural analyses of a cultured magnetotactic bacterium reveals its niche adaptation to a dynamic environment.</title>
        <authorList>
            <person name="Araujo A.C."/>
            <person name="Morillo V."/>
            <person name="Cypriano J."/>
            <person name="Teixeira L.C."/>
            <person name="Leao P."/>
            <person name="Lyra S."/>
            <person name="Almeida L.G."/>
            <person name="Bazylinski D.A."/>
            <person name="Vasconcellos A.T."/>
            <person name="Abreu F."/>
            <person name="Lins U."/>
        </authorList>
    </citation>
    <scope>NUCLEOTIDE SEQUENCE [LARGE SCALE GENOMIC DNA]</scope>
    <source>
        <strain evidence="8 9">IT-1</strain>
    </source>
</reference>
<dbReference type="Proteomes" id="UP000194003">
    <property type="component" value="Unassembled WGS sequence"/>
</dbReference>
<dbReference type="InterPro" id="IPR006143">
    <property type="entry name" value="RND_pump_MFP"/>
</dbReference>
<dbReference type="InterPro" id="IPR058626">
    <property type="entry name" value="MdtA-like_b-barrel"/>
</dbReference>
<evidence type="ECO:0000313" key="9">
    <source>
        <dbReference type="Proteomes" id="UP000194003"/>
    </source>
</evidence>
<evidence type="ECO:0000256" key="2">
    <source>
        <dbReference type="ARBA" id="ARBA00009477"/>
    </source>
</evidence>
<feature type="domain" description="Multidrug resistance protein MdtA-like beta-barrel" evidence="6">
    <location>
        <begin position="140"/>
        <end position="228"/>
    </location>
</feature>
<dbReference type="Pfam" id="PF25917">
    <property type="entry name" value="BSH_RND"/>
    <property type="match status" value="1"/>
</dbReference>
<comment type="similarity">
    <text evidence="2">Belongs to the membrane fusion protein (MFP) (TC 8.A.1) family.</text>
</comment>
<feature type="region of interest" description="Disordered" evidence="3">
    <location>
        <begin position="294"/>
        <end position="319"/>
    </location>
</feature>
<dbReference type="Pfam" id="PF25944">
    <property type="entry name" value="Beta-barrel_RND"/>
    <property type="match status" value="1"/>
</dbReference>
<dbReference type="GO" id="GO:0022857">
    <property type="term" value="F:transmembrane transporter activity"/>
    <property type="evidence" value="ECO:0007669"/>
    <property type="project" value="InterPro"/>
</dbReference>
<organism evidence="8 9">
    <name type="scientific">Magnetofaba australis IT-1</name>
    <dbReference type="NCBI Taxonomy" id="1434232"/>
    <lineage>
        <taxon>Bacteria</taxon>
        <taxon>Pseudomonadati</taxon>
        <taxon>Pseudomonadota</taxon>
        <taxon>Magnetococcia</taxon>
        <taxon>Magnetococcales</taxon>
        <taxon>Magnetococcaceae</taxon>
        <taxon>Magnetofaba</taxon>
    </lineage>
</organism>
<dbReference type="Pfam" id="PF25876">
    <property type="entry name" value="HH_MFP_RND"/>
    <property type="match status" value="1"/>
</dbReference>
<dbReference type="PANTHER" id="PTHR30158">
    <property type="entry name" value="ACRA/E-RELATED COMPONENT OF DRUG EFFLUX TRANSPORTER"/>
    <property type="match status" value="1"/>
</dbReference>
<dbReference type="SUPFAM" id="SSF111369">
    <property type="entry name" value="HlyD-like secretion proteins"/>
    <property type="match status" value="1"/>
</dbReference>
<evidence type="ECO:0000259" key="6">
    <source>
        <dbReference type="Pfam" id="PF25944"/>
    </source>
</evidence>
<dbReference type="Gene3D" id="1.10.287.470">
    <property type="entry name" value="Helix hairpin bin"/>
    <property type="match status" value="1"/>
</dbReference>
<comment type="caution">
    <text evidence="8">The sequence shown here is derived from an EMBL/GenBank/DDBJ whole genome shotgun (WGS) entry which is preliminary data.</text>
</comment>
<comment type="subcellular location">
    <subcellularLocation>
        <location evidence="1">Cell envelope</location>
    </subcellularLocation>
</comment>
<feature type="domain" description="Multidrug resistance protein MdtA-like C-terminal permuted SH3" evidence="7">
    <location>
        <begin position="235"/>
        <end position="293"/>
    </location>
</feature>
<dbReference type="AlphaFoldDB" id="A0A1Y2K0S5"/>
<evidence type="ECO:0000259" key="7">
    <source>
        <dbReference type="Pfam" id="PF25967"/>
    </source>
</evidence>